<keyword evidence="1" id="KW-0812">Transmembrane</keyword>
<accession>A0A093RTW3</accession>
<keyword evidence="1" id="KW-0472">Membrane</keyword>
<feature type="transmembrane region" description="Helical" evidence="1">
    <location>
        <begin position="12"/>
        <end position="30"/>
    </location>
</feature>
<evidence type="ECO:0000313" key="2">
    <source>
        <dbReference type="EMBL" id="KFX06572.1"/>
    </source>
</evidence>
<dbReference type="Proteomes" id="UP000032874">
    <property type="component" value="Unassembled WGS sequence"/>
</dbReference>
<organism evidence="2 3">
    <name type="scientific">Pectobacterium betavasculorum</name>
    <dbReference type="NCBI Taxonomy" id="55207"/>
    <lineage>
        <taxon>Bacteria</taxon>
        <taxon>Pseudomonadati</taxon>
        <taxon>Pseudomonadota</taxon>
        <taxon>Gammaproteobacteria</taxon>
        <taxon>Enterobacterales</taxon>
        <taxon>Pectobacteriaceae</taxon>
        <taxon>Pectobacterium</taxon>
    </lineage>
</organism>
<gene>
    <name evidence="2" type="ORF">KP22_00315</name>
</gene>
<comment type="caution">
    <text evidence="2">The sequence shown here is derived from an EMBL/GenBank/DDBJ whole genome shotgun (WGS) entry which is preliminary data.</text>
</comment>
<protein>
    <submittedName>
        <fullName evidence="2">Membrane protein</fullName>
    </submittedName>
</protein>
<feature type="transmembrane region" description="Helical" evidence="1">
    <location>
        <begin position="77"/>
        <end position="98"/>
    </location>
</feature>
<feature type="transmembrane region" description="Helical" evidence="1">
    <location>
        <begin position="105"/>
        <end position="123"/>
    </location>
</feature>
<proteinExistence type="predicted"/>
<reference evidence="2 3" key="1">
    <citation type="submission" date="2014-08" db="EMBL/GenBank/DDBJ databases">
        <title>Genome sequences of NCPPB Pectobacterium isolates.</title>
        <authorList>
            <person name="Glover R.H."/>
            <person name="Sapp M."/>
            <person name="Elphinstone J."/>
        </authorList>
    </citation>
    <scope>NUCLEOTIDE SEQUENCE [LARGE SCALE GENOMIC DNA]</scope>
    <source>
        <strain evidence="2 3">NCPPB 2795</strain>
    </source>
</reference>
<dbReference type="AlphaFoldDB" id="A0A093RTW3"/>
<dbReference type="eggNOG" id="ENOG5033CFY">
    <property type="taxonomic scope" value="Bacteria"/>
</dbReference>
<dbReference type="RefSeq" id="WP_039321699.1">
    <property type="nucleotide sequence ID" value="NZ_JQHM01000001.1"/>
</dbReference>
<sequence>MKKDKNNKFSMIGMILGAIGLVIAVSYFWAGPSTPEVPIEERIAEKIVSIRDTTLDRLIGKAAPTPPPKSSFNEQRLVITATSVLGCLAMIFAIFGFARRESARSCMSAAMLGITAIAFPFIVSAINMAFALMALVALAAAIAMFFG</sequence>
<name>A0A093RTW3_9GAMM</name>
<evidence type="ECO:0000313" key="3">
    <source>
        <dbReference type="Proteomes" id="UP000032874"/>
    </source>
</evidence>
<dbReference type="EMBL" id="JQHM01000001">
    <property type="protein sequence ID" value="KFX06572.1"/>
    <property type="molecule type" value="Genomic_DNA"/>
</dbReference>
<evidence type="ECO:0000256" key="1">
    <source>
        <dbReference type="SAM" id="Phobius"/>
    </source>
</evidence>
<keyword evidence="1" id="KW-1133">Transmembrane helix</keyword>
<dbReference type="STRING" id="55207.KP22_00315"/>